<name>A0A1I7YFF4_9BILA</name>
<feature type="chain" id="PRO_5009312074" evidence="1">
    <location>
        <begin position="19"/>
        <end position="298"/>
    </location>
</feature>
<dbReference type="AlphaFoldDB" id="A0A1I7YFF4"/>
<evidence type="ECO:0000313" key="2">
    <source>
        <dbReference type="Proteomes" id="UP000095287"/>
    </source>
</evidence>
<evidence type="ECO:0000313" key="3">
    <source>
        <dbReference type="WBParaSite" id="L893_g15788.t1"/>
    </source>
</evidence>
<sequence length="298" mass="33803">MSSSVLLLLLVAFATGNAKHIQIFIKDNVTQSCPNVRSDIVDQRSVRLSFDMLPSNNPHAGQDQVTVVTRDGQTRSVHFPGCYQIKISFRMKKVIVNPYIEAFLQMGTNLPCQGEHEEQVGLLPHICGNVTKANWCPQSQNERLRSQLSMKSTCRFCNLCQNVQAEGSQARKYIKLDNPNQECRTDQDVQTFSFKMCTPDKKDIRKANSDNEGKLEEYWNYLKQGVLTAVVHVMDRDAVTDNMKNQCARMCSILQGQAVSESYRATLMDTIQTRCVPKDTYAACVYHTLKFDVNSDFH</sequence>
<dbReference type="Proteomes" id="UP000095287">
    <property type="component" value="Unplaced"/>
</dbReference>
<protein>
    <submittedName>
        <fullName evidence="3">Uncharacterized protein</fullName>
    </submittedName>
</protein>
<accession>A0A1I7YFF4</accession>
<proteinExistence type="predicted"/>
<dbReference type="WBParaSite" id="L893_g15788.t1">
    <property type="protein sequence ID" value="L893_g15788.t1"/>
    <property type="gene ID" value="L893_g15788"/>
</dbReference>
<feature type="signal peptide" evidence="1">
    <location>
        <begin position="1"/>
        <end position="18"/>
    </location>
</feature>
<organism evidence="2 3">
    <name type="scientific">Steinernema glaseri</name>
    <dbReference type="NCBI Taxonomy" id="37863"/>
    <lineage>
        <taxon>Eukaryota</taxon>
        <taxon>Metazoa</taxon>
        <taxon>Ecdysozoa</taxon>
        <taxon>Nematoda</taxon>
        <taxon>Chromadorea</taxon>
        <taxon>Rhabditida</taxon>
        <taxon>Tylenchina</taxon>
        <taxon>Panagrolaimomorpha</taxon>
        <taxon>Strongyloidoidea</taxon>
        <taxon>Steinernematidae</taxon>
        <taxon>Steinernema</taxon>
    </lineage>
</organism>
<keyword evidence="2" id="KW-1185">Reference proteome</keyword>
<reference evidence="3" key="1">
    <citation type="submission" date="2016-11" db="UniProtKB">
        <authorList>
            <consortium name="WormBaseParasite"/>
        </authorList>
    </citation>
    <scope>IDENTIFICATION</scope>
</reference>
<evidence type="ECO:0000256" key="1">
    <source>
        <dbReference type="SAM" id="SignalP"/>
    </source>
</evidence>
<keyword evidence="1" id="KW-0732">Signal</keyword>